<dbReference type="AlphaFoldDB" id="A0A410M9V0"/>
<sequence length="89" mass="10712">MMYDNILTYTNHRSSPLPNGKWLMSQRWESLLFMHFSIPENSLQEFIPEELELDCYQGEAWVTIYSLLKYPICISVLVHHFPIYKITWN</sequence>
<accession>A0A410M9V0</accession>
<organism evidence="1 2">
    <name type="scientific">Halobacillus litoralis</name>
    <dbReference type="NCBI Taxonomy" id="45668"/>
    <lineage>
        <taxon>Bacteria</taxon>
        <taxon>Bacillati</taxon>
        <taxon>Bacillota</taxon>
        <taxon>Bacilli</taxon>
        <taxon>Bacillales</taxon>
        <taxon>Bacillaceae</taxon>
        <taxon>Halobacillus</taxon>
    </lineage>
</organism>
<dbReference type="EMBL" id="CP026118">
    <property type="protein sequence ID" value="QAS51448.1"/>
    <property type="molecule type" value="Genomic_DNA"/>
</dbReference>
<dbReference type="InterPro" id="IPR018644">
    <property type="entry name" value="DUF2071"/>
</dbReference>
<dbReference type="Proteomes" id="UP000287756">
    <property type="component" value="Chromosome"/>
</dbReference>
<evidence type="ECO:0000313" key="2">
    <source>
        <dbReference type="Proteomes" id="UP000287756"/>
    </source>
</evidence>
<dbReference type="RefSeq" id="WP_128523223.1">
    <property type="nucleotide sequence ID" value="NZ_CP026118.1"/>
</dbReference>
<dbReference type="InterPro" id="IPR023375">
    <property type="entry name" value="ADC_dom_sf"/>
</dbReference>
<dbReference type="Pfam" id="PF09844">
    <property type="entry name" value="DUF2071"/>
    <property type="match status" value="1"/>
</dbReference>
<protein>
    <submittedName>
        <fullName evidence="1">Uncharacterized protein</fullName>
    </submittedName>
</protein>
<reference evidence="1 2" key="1">
    <citation type="submission" date="2018-01" db="EMBL/GenBank/DDBJ databases">
        <title>The whole genome sequencing and assembly of Halobacillus litoralis ERB031 strain.</title>
        <authorList>
            <person name="Lee S.-J."/>
            <person name="Park M.-K."/>
            <person name="Kim J.-Y."/>
            <person name="Lee Y.-J."/>
            <person name="Yi H."/>
            <person name="Bahn Y.-S."/>
            <person name="Kim J.F."/>
            <person name="Lee D.-W."/>
        </authorList>
    </citation>
    <scope>NUCLEOTIDE SEQUENCE [LARGE SCALE GENOMIC DNA]</scope>
    <source>
        <strain evidence="1 2">ERB 031</strain>
    </source>
</reference>
<proteinExistence type="predicted"/>
<evidence type="ECO:0000313" key="1">
    <source>
        <dbReference type="EMBL" id="QAS51448.1"/>
    </source>
</evidence>
<dbReference type="OrthoDB" id="150993at2"/>
<gene>
    <name evidence="1" type="ORF">HLI_04035</name>
</gene>
<dbReference type="KEGG" id="hli:HLI_04035"/>
<dbReference type="SUPFAM" id="SSF160104">
    <property type="entry name" value="Acetoacetate decarboxylase-like"/>
    <property type="match status" value="1"/>
</dbReference>
<name>A0A410M9V0_9BACI</name>